<sequence length="358" mass="40231">MSTMGHLHAYAKWLEAEGLHWFHFPAREADRCLVRFRGFLISLIDQGGLAPSTAQQRMARVVRFYRWANAHKLLSPDWPMWEEKQIGIKLVDTFGLERTLTVSSTSLSIPNRRSSTFSLEDGLMPVPADDVPSIIRAAETYASVELSLFIRLGFGTGMRLGTLADIRVGTVSRAAPSPTLRGFYLLAVGPGAHPPVETKFGVTGQVLISERDLLDLRNYIYSPRRLRRTALAAGEDQDAVFLTRFGKRYTSENGARSFNVELGRLRRKAKLKGIDALTNFHFHRTRCTFATELARAGLKHLSVSEAIILVKGALLHKEEKTTLGYIKFIEAHSKMSSLANEFTQKFLNITQTHETDRK</sequence>
<protein>
    <submittedName>
        <fullName evidence="8">Integrase</fullName>
    </submittedName>
</protein>
<evidence type="ECO:0000256" key="5">
    <source>
        <dbReference type="PROSITE-ProRule" id="PRU01248"/>
    </source>
</evidence>
<comment type="similarity">
    <text evidence="1">Belongs to the 'phage' integrase family.</text>
</comment>
<keyword evidence="2" id="KW-0229">DNA integration</keyword>
<dbReference type="SUPFAM" id="SSF56349">
    <property type="entry name" value="DNA breaking-rejoining enzymes"/>
    <property type="match status" value="1"/>
</dbReference>
<evidence type="ECO:0000313" key="8">
    <source>
        <dbReference type="EMBL" id="PBK02439.1"/>
    </source>
</evidence>
<dbReference type="Pfam" id="PF00589">
    <property type="entry name" value="Phage_integrase"/>
    <property type="match status" value="1"/>
</dbReference>
<accession>A0A2A3MC85</accession>
<reference evidence="8 9" key="1">
    <citation type="submission" date="2017-09" db="EMBL/GenBank/DDBJ databases">
        <title>Pseudomonas abyssi sp. nov. isolated from Abyssopelagic Water.</title>
        <authorList>
            <person name="Wei Y."/>
        </authorList>
    </citation>
    <scope>NUCLEOTIDE SEQUENCE [LARGE SCALE GENOMIC DNA]</scope>
    <source>
        <strain evidence="8 9">MT5</strain>
    </source>
</reference>
<dbReference type="InterPro" id="IPR011010">
    <property type="entry name" value="DNA_brk_join_enz"/>
</dbReference>
<evidence type="ECO:0000259" key="7">
    <source>
        <dbReference type="PROSITE" id="PS51900"/>
    </source>
</evidence>
<evidence type="ECO:0000256" key="2">
    <source>
        <dbReference type="ARBA" id="ARBA00022908"/>
    </source>
</evidence>
<dbReference type="GO" id="GO:0015074">
    <property type="term" value="P:DNA integration"/>
    <property type="evidence" value="ECO:0007669"/>
    <property type="project" value="UniProtKB-KW"/>
</dbReference>
<dbReference type="AlphaFoldDB" id="A0A2A3MC85"/>
<evidence type="ECO:0000256" key="3">
    <source>
        <dbReference type="ARBA" id="ARBA00023125"/>
    </source>
</evidence>
<evidence type="ECO:0000256" key="4">
    <source>
        <dbReference type="ARBA" id="ARBA00023172"/>
    </source>
</evidence>
<comment type="caution">
    <text evidence="8">The sequence shown here is derived from an EMBL/GenBank/DDBJ whole genome shotgun (WGS) entry which is preliminary data.</text>
</comment>
<gene>
    <name evidence="8" type="ORF">CNQ84_19895</name>
</gene>
<evidence type="ECO:0000313" key="9">
    <source>
        <dbReference type="Proteomes" id="UP000242313"/>
    </source>
</evidence>
<dbReference type="PROSITE" id="PS51900">
    <property type="entry name" value="CB"/>
    <property type="match status" value="1"/>
</dbReference>
<dbReference type="InterPro" id="IPR050090">
    <property type="entry name" value="Tyrosine_recombinase_XerCD"/>
</dbReference>
<dbReference type="InterPro" id="IPR044068">
    <property type="entry name" value="CB"/>
</dbReference>
<dbReference type="Gene3D" id="1.10.443.10">
    <property type="entry name" value="Intergrase catalytic core"/>
    <property type="match status" value="1"/>
</dbReference>
<dbReference type="PANTHER" id="PTHR30349:SF41">
    <property type="entry name" value="INTEGRASE_RECOMBINASE PROTEIN MJ0367-RELATED"/>
    <property type="match status" value="1"/>
</dbReference>
<dbReference type="InterPro" id="IPR002104">
    <property type="entry name" value="Integrase_catalytic"/>
</dbReference>
<evidence type="ECO:0000256" key="1">
    <source>
        <dbReference type="ARBA" id="ARBA00008857"/>
    </source>
</evidence>
<keyword evidence="9" id="KW-1185">Reference proteome</keyword>
<feature type="domain" description="Core-binding (CB)" evidence="7">
    <location>
        <begin position="1"/>
        <end position="69"/>
    </location>
</feature>
<dbReference type="InterPro" id="IPR013762">
    <property type="entry name" value="Integrase-like_cat_sf"/>
</dbReference>
<proteinExistence type="inferred from homology"/>
<dbReference type="PANTHER" id="PTHR30349">
    <property type="entry name" value="PHAGE INTEGRASE-RELATED"/>
    <property type="match status" value="1"/>
</dbReference>
<dbReference type="EMBL" id="NTMR01000045">
    <property type="protein sequence ID" value="PBK02439.1"/>
    <property type="molecule type" value="Genomic_DNA"/>
</dbReference>
<dbReference type="GO" id="GO:0003677">
    <property type="term" value="F:DNA binding"/>
    <property type="evidence" value="ECO:0007669"/>
    <property type="project" value="UniProtKB-UniRule"/>
</dbReference>
<dbReference type="CDD" id="cd00397">
    <property type="entry name" value="DNA_BRE_C"/>
    <property type="match status" value="1"/>
</dbReference>
<dbReference type="Proteomes" id="UP000242313">
    <property type="component" value="Unassembled WGS sequence"/>
</dbReference>
<dbReference type="PROSITE" id="PS51898">
    <property type="entry name" value="TYR_RECOMBINASE"/>
    <property type="match status" value="1"/>
</dbReference>
<keyword evidence="3 5" id="KW-0238">DNA-binding</keyword>
<keyword evidence="4" id="KW-0233">DNA recombination</keyword>
<feature type="domain" description="Tyr recombinase" evidence="6">
    <location>
        <begin position="121"/>
        <end position="340"/>
    </location>
</feature>
<organism evidence="8 9">
    <name type="scientific">Pseudomonas abyssi</name>
    <dbReference type="NCBI Taxonomy" id="170540"/>
    <lineage>
        <taxon>Bacteria</taxon>
        <taxon>Pseudomonadati</taxon>
        <taxon>Pseudomonadota</taxon>
        <taxon>Gammaproteobacteria</taxon>
        <taxon>Pseudomonadales</taxon>
        <taxon>Pseudomonadaceae</taxon>
        <taxon>Pseudomonas</taxon>
    </lineage>
</organism>
<evidence type="ECO:0000259" key="6">
    <source>
        <dbReference type="PROSITE" id="PS51898"/>
    </source>
</evidence>
<name>A0A2A3MC85_9PSED</name>
<dbReference type="GO" id="GO:0006310">
    <property type="term" value="P:DNA recombination"/>
    <property type="evidence" value="ECO:0007669"/>
    <property type="project" value="UniProtKB-KW"/>
</dbReference>